<evidence type="ECO:0000256" key="2">
    <source>
        <dbReference type="ARBA" id="ARBA00022679"/>
    </source>
</evidence>
<dbReference type="SUPFAM" id="SSF48019">
    <property type="entry name" value="post-AAA+ oligomerization domain-like"/>
    <property type="match status" value="1"/>
</dbReference>
<dbReference type="EMBL" id="JABUOH010000030">
    <property type="protein sequence ID" value="NWN45665.1"/>
    <property type="molecule type" value="Genomic_DNA"/>
</dbReference>
<dbReference type="AlphaFoldDB" id="A0A851HC64"/>
<dbReference type="GO" id="GO:0003677">
    <property type="term" value="F:DNA binding"/>
    <property type="evidence" value="ECO:0007669"/>
    <property type="project" value="InterPro"/>
</dbReference>
<dbReference type="EC" id="2.7.7.7" evidence="1"/>
<keyword evidence="2 9" id="KW-0808">Transferase</keyword>
<keyword evidence="4" id="KW-0235">DNA replication</keyword>
<name>A0A851HC64_9MOLU</name>
<evidence type="ECO:0000313" key="10">
    <source>
        <dbReference type="Proteomes" id="UP000568109"/>
    </source>
</evidence>
<comment type="caution">
    <text evidence="9">The sequence shown here is derived from an EMBL/GenBank/DDBJ whole genome shotgun (WGS) entry which is preliminary data.</text>
</comment>
<dbReference type="InterPro" id="IPR048466">
    <property type="entry name" value="DNA_pol3_delta-like_C"/>
</dbReference>
<dbReference type="SUPFAM" id="SSF52540">
    <property type="entry name" value="P-loop containing nucleoside triphosphate hydrolases"/>
    <property type="match status" value="1"/>
</dbReference>
<reference evidence="9 10" key="1">
    <citation type="submission" date="2020-06" db="EMBL/GenBank/DDBJ databases">
        <title>Draft genome sequence of Candidatus Phytoplasma pruni (X-disease group, subgroup 16SrIII-B) strain ChTDIII from Argentina.</title>
        <authorList>
            <person name="Fernandez F.D."/>
            <person name="Zuebert C."/>
            <person name="Huettel B."/>
            <person name="Kube M."/>
            <person name="Conci L.R."/>
        </authorList>
    </citation>
    <scope>NUCLEOTIDE SEQUENCE [LARGE SCALE GENOMIC DNA]</scope>
    <source>
        <strain evidence="9 10">ChTDIII</strain>
    </source>
</reference>
<dbReference type="Pfam" id="PF21694">
    <property type="entry name" value="DNA_pol3_delta_C"/>
    <property type="match status" value="1"/>
</dbReference>
<keyword evidence="5" id="KW-0239">DNA-directed DNA polymerase</keyword>
<organism evidence="9 10">
    <name type="scientific">Candidatus Phytoplasma pruni</name>
    <dbReference type="NCBI Taxonomy" id="479893"/>
    <lineage>
        <taxon>Bacteria</taxon>
        <taxon>Bacillati</taxon>
        <taxon>Mycoplasmatota</taxon>
        <taxon>Mollicutes</taxon>
        <taxon>Acholeplasmatales</taxon>
        <taxon>Acholeplasmataceae</taxon>
        <taxon>Candidatus Phytoplasma</taxon>
        <taxon>16SrIII (X-disease group)</taxon>
    </lineage>
</organism>
<feature type="domain" description="DNA polymerase III delta subunit-like C-terminal" evidence="8">
    <location>
        <begin position="195"/>
        <end position="315"/>
    </location>
</feature>
<keyword evidence="10" id="KW-1185">Reference proteome</keyword>
<dbReference type="InterPro" id="IPR008921">
    <property type="entry name" value="DNA_pol3_clamp-load_cplx_C"/>
</dbReference>
<protein>
    <recommendedName>
        <fullName evidence="1">DNA-directed DNA polymerase</fullName>
        <ecNumber evidence="1">2.7.7.7</ecNumber>
    </recommendedName>
</protein>
<proteinExistence type="inferred from homology"/>
<dbReference type="InterPro" id="IPR027417">
    <property type="entry name" value="P-loop_NTPase"/>
</dbReference>
<dbReference type="GO" id="GO:0006261">
    <property type="term" value="P:DNA-templated DNA replication"/>
    <property type="evidence" value="ECO:0007669"/>
    <property type="project" value="TreeGrafter"/>
</dbReference>
<dbReference type="Gene3D" id="1.10.8.60">
    <property type="match status" value="1"/>
</dbReference>
<evidence type="ECO:0000256" key="4">
    <source>
        <dbReference type="ARBA" id="ARBA00022705"/>
    </source>
</evidence>
<comment type="similarity">
    <text evidence="6">Belongs to the DNA polymerase HolA subunit family.</text>
</comment>
<dbReference type="PANTHER" id="PTHR34388:SF1">
    <property type="entry name" value="DNA POLYMERASE III SUBUNIT DELTA"/>
    <property type="match status" value="1"/>
</dbReference>
<dbReference type="RefSeq" id="WP_178734066.1">
    <property type="nucleotide sequence ID" value="NZ_JABUOH010000030.1"/>
</dbReference>
<gene>
    <name evidence="9" type="primary">holA</name>
    <name evidence="9" type="ORF">HR065_01020</name>
</gene>
<evidence type="ECO:0000256" key="5">
    <source>
        <dbReference type="ARBA" id="ARBA00022932"/>
    </source>
</evidence>
<evidence type="ECO:0000313" key="9">
    <source>
        <dbReference type="EMBL" id="NWN45665.1"/>
    </source>
</evidence>
<dbReference type="Gene3D" id="1.20.272.10">
    <property type="match status" value="1"/>
</dbReference>
<keyword evidence="3 9" id="KW-0548">Nucleotidyltransferase</keyword>
<comment type="catalytic activity">
    <reaction evidence="7">
        <text>DNA(n) + a 2'-deoxyribonucleoside 5'-triphosphate = DNA(n+1) + diphosphate</text>
        <dbReference type="Rhea" id="RHEA:22508"/>
        <dbReference type="Rhea" id="RHEA-COMP:17339"/>
        <dbReference type="Rhea" id="RHEA-COMP:17340"/>
        <dbReference type="ChEBI" id="CHEBI:33019"/>
        <dbReference type="ChEBI" id="CHEBI:61560"/>
        <dbReference type="ChEBI" id="CHEBI:173112"/>
        <dbReference type="EC" id="2.7.7.7"/>
    </reaction>
</comment>
<dbReference type="InterPro" id="IPR005790">
    <property type="entry name" value="DNA_polIII_delta"/>
</dbReference>
<sequence>MHSLNLLFYSQLFFLEQKKASLKKDCQTNNYQFINYKLENDNCLQVIEQLKQELFTNSFFFNKKIIFIENISLLFLQKDISFWLDYIEKPNPNIIMYITAEKDNFPAHIREKIKKTFNEEKIINLSEKDLIPYVADLFKKDNFFIEKKIIPQLIQKTNGNLFLLNEEIKKIKLYHHSDRVIFDMKSIDKLVYSEEQNIFSLIHSIIDIKNPIDGFLIFKEMMKQKTDVFLIIHQILKKLQDFIIVKTLINKKKSPKEIAFILKFPPTKTYYLMKESQTLNEEKITNLFLSLLDLSYQIKKGVLDPKINLEMFFMKKIFI</sequence>
<evidence type="ECO:0000256" key="3">
    <source>
        <dbReference type="ARBA" id="ARBA00022695"/>
    </source>
</evidence>
<accession>A0A851HC64</accession>
<dbReference type="Gene3D" id="3.40.50.300">
    <property type="entry name" value="P-loop containing nucleotide triphosphate hydrolases"/>
    <property type="match status" value="1"/>
</dbReference>
<dbReference type="NCBIfam" id="TIGR01128">
    <property type="entry name" value="holA"/>
    <property type="match status" value="1"/>
</dbReference>
<dbReference type="PANTHER" id="PTHR34388">
    <property type="entry name" value="DNA POLYMERASE III SUBUNIT DELTA"/>
    <property type="match status" value="1"/>
</dbReference>
<dbReference type="GO" id="GO:0003887">
    <property type="term" value="F:DNA-directed DNA polymerase activity"/>
    <property type="evidence" value="ECO:0007669"/>
    <property type="project" value="UniProtKB-KW"/>
</dbReference>
<dbReference type="GO" id="GO:0009360">
    <property type="term" value="C:DNA polymerase III complex"/>
    <property type="evidence" value="ECO:0007669"/>
    <property type="project" value="TreeGrafter"/>
</dbReference>
<evidence type="ECO:0000259" key="8">
    <source>
        <dbReference type="Pfam" id="PF21694"/>
    </source>
</evidence>
<evidence type="ECO:0000256" key="6">
    <source>
        <dbReference type="ARBA" id="ARBA00034754"/>
    </source>
</evidence>
<dbReference type="Proteomes" id="UP000568109">
    <property type="component" value="Unassembled WGS sequence"/>
</dbReference>
<evidence type="ECO:0000256" key="1">
    <source>
        <dbReference type="ARBA" id="ARBA00012417"/>
    </source>
</evidence>
<evidence type="ECO:0000256" key="7">
    <source>
        <dbReference type="ARBA" id="ARBA00049244"/>
    </source>
</evidence>